<dbReference type="InterPro" id="IPR002347">
    <property type="entry name" value="SDR_fam"/>
</dbReference>
<sequence>MMQQGRVVVVTGAGGGIGSRIVDRFLANGDRLIGLDKAETSLKELAATRKAGDQLSTSCVDVTDADAVAAFARHVQQTYGHVDVLVNCAGFYPVVPFEQMTLTQWQEVIAINLTGAFQMTHALLPLMKGQGWGRIVNIGSASVFEGVVGQTHYVAAKGGIVGLTRSLAMEIGDYGITVNIVAPGLTVTEPVRRSLPEKLVNAQKELRAIKRDEQPQDLAGPVFLLCSPDADFISGQTLVVDGGKIKH</sequence>
<comment type="similarity">
    <text evidence="1 3">Belongs to the short-chain dehydrogenases/reductases (SDR) family.</text>
</comment>
<name>A0A7W7ZG74_9BACT</name>
<dbReference type="RefSeq" id="WP_184220627.1">
    <property type="nucleotide sequence ID" value="NZ_JACHIP010000005.1"/>
</dbReference>
<accession>A0A7W7ZG74</accession>
<dbReference type="InterPro" id="IPR050259">
    <property type="entry name" value="SDR"/>
</dbReference>
<dbReference type="FunFam" id="3.40.50.720:FF:000173">
    <property type="entry name" value="3-oxoacyl-[acyl-carrier protein] reductase"/>
    <property type="match status" value="1"/>
</dbReference>
<gene>
    <name evidence="5" type="ORF">HDF16_004073</name>
</gene>
<dbReference type="SMART" id="SM00822">
    <property type="entry name" value="PKS_KR"/>
    <property type="match status" value="1"/>
</dbReference>
<proteinExistence type="inferred from homology"/>
<dbReference type="GO" id="GO:0004316">
    <property type="term" value="F:3-oxoacyl-[acyl-carrier-protein] reductase (NADPH) activity"/>
    <property type="evidence" value="ECO:0007669"/>
    <property type="project" value="UniProtKB-EC"/>
</dbReference>
<dbReference type="PANTHER" id="PTHR42879:SF2">
    <property type="entry name" value="3-OXOACYL-[ACYL-CARRIER-PROTEIN] REDUCTASE FABG"/>
    <property type="match status" value="1"/>
</dbReference>
<dbReference type="PRINTS" id="PR00081">
    <property type="entry name" value="GDHRDH"/>
</dbReference>
<protein>
    <submittedName>
        <fullName evidence="5">3-oxoacyl-[acyl-carrier protein] reductase</fullName>
        <ecNumber evidence="5">1.1.1.100</ecNumber>
    </submittedName>
</protein>
<feature type="domain" description="Ketoreductase" evidence="4">
    <location>
        <begin position="6"/>
        <end position="186"/>
    </location>
</feature>
<evidence type="ECO:0000256" key="2">
    <source>
        <dbReference type="ARBA" id="ARBA00023002"/>
    </source>
</evidence>
<evidence type="ECO:0000259" key="4">
    <source>
        <dbReference type="SMART" id="SM00822"/>
    </source>
</evidence>
<evidence type="ECO:0000256" key="1">
    <source>
        <dbReference type="ARBA" id="ARBA00006484"/>
    </source>
</evidence>
<dbReference type="PANTHER" id="PTHR42879">
    <property type="entry name" value="3-OXOACYL-(ACYL-CARRIER-PROTEIN) REDUCTASE"/>
    <property type="match status" value="1"/>
</dbReference>
<dbReference type="Gene3D" id="3.40.50.720">
    <property type="entry name" value="NAD(P)-binding Rossmann-like Domain"/>
    <property type="match status" value="1"/>
</dbReference>
<organism evidence="5 6">
    <name type="scientific">Granulicella aggregans</name>
    <dbReference type="NCBI Taxonomy" id="474949"/>
    <lineage>
        <taxon>Bacteria</taxon>
        <taxon>Pseudomonadati</taxon>
        <taxon>Acidobacteriota</taxon>
        <taxon>Terriglobia</taxon>
        <taxon>Terriglobales</taxon>
        <taxon>Acidobacteriaceae</taxon>
        <taxon>Granulicella</taxon>
    </lineage>
</organism>
<dbReference type="InterPro" id="IPR020904">
    <property type="entry name" value="Sc_DH/Rdtase_CS"/>
</dbReference>
<keyword evidence="6" id="KW-1185">Reference proteome</keyword>
<dbReference type="Pfam" id="PF00106">
    <property type="entry name" value="adh_short"/>
    <property type="match status" value="1"/>
</dbReference>
<dbReference type="CDD" id="cd05233">
    <property type="entry name" value="SDR_c"/>
    <property type="match status" value="1"/>
</dbReference>
<dbReference type="SUPFAM" id="SSF51735">
    <property type="entry name" value="NAD(P)-binding Rossmann-fold domains"/>
    <property type="match status" value="1"/>
</dbReference>
<dbReference type="AlphaFoldDB" id="A0A7W7ZG74"/>
<evidence type="ECO:0000256" key="3">
    <source>
        <dbReference type="RuleBase" id="RU000363"/>
    </source>
</evidence>
<comment type="caution">
    <text evidence="5">The sequence shown here is derived from an EMBL/GenBank/DDBJ whole genome shotgun (WGS) entry which is preliminary data.</text>
</comment>
<dbReference type="InterPro" id="IPR057326">
    <property type="entry name" value="KR_dom"/>
</dbReference>
<evidence type="ECO:0000313" key="6">
    <source>
        <dbReference type="Proteomes" id="UP000540989"/>
    </source>
</evidence>
<dbReference type="GO" id="GO:0032787">
    <property type="term" value="P:monocarboxylic acid metabolic process"/>
    <property type="evidence" value="ECO:0007669"/>
    <property type="project" value="UniProtKB-ARBA"/>
</dbReference>
<reference evidence="5 6" key="1">
    <citation type="submission" date="2020-08" db="EMBL/GenBank/DDBJ databases">
        <title>Genomic Encyclopedia of Type Strains, Phase IV (KMG-V): Genome sequencing to study the core and pangenomes of soil and plant-associated prokaryotes.</title>
        <authorList>
            <person name="Whitman W."/>
        </authorList>
    </citation>
    <scope>NUCLEOTIDE SEQUENCE [LARGE SCALE GENOMIC DNA]</scope>
    <source>
        <strain evidence="5 6">M8UP14</strain>
    </source>
</reference>
<dbReference type="EC" id="1.1.1.100" evidence="5"/>
<dbReference type="Proteomes" id="UP000540989">
    <property type="component" value="Unassembled WGS sequence"/>
</dbReference>
<dbReference type="EMBL" id="JACHIP010000005">
    <property type="protein sequence ID" value="MBB5059350.1"/>
    <property type="molecule type" value="Genomic_DNA"/>
</dbReference>
<dbReference type="PROSITE" id="PS00061">
    <property type="entry name" value="ADH_SHORT"/>
    <property type="match status" value="1"/>
</dbReference>
<dbReference type="PRINTS" id="PR00080">
    <property type="entry name" value="SDRFAMILY"/>
</dbReference>
<evidence type="ECO:0000313" key="5">
    <source>
        <dbReference type="EMBL" id="MBB5059350.1"/>
    </source>
</evidence>
<dbReference type="InterPro" id="IPR036291">
    <property type="entry name" value="NAD(P)-bd_dom_sf"/>
</dbReference>
<keyword evidence="2 5" id="KW-0560">Oxidoreductase</keyword>